<organism evidence="1 2">
    <name type="scientific">Linum trigynum</name>
    <dbReference type="NCBI Taxonomy" id="586398"/>
    <lineage>
        <taxon>Eukaryota</taxon>
        <taxon>Viridiplantae</taxon>
        <taxon>Streptophyta</taxon>
        <taxon>Embryophyta</taxon>
        <taxon>Tracheophyta</taxon>
        <taxon>Spermatophyta</taxon>
        <taxon>Magnoliopsida</taxon>
        <taxon>eudicotyledons</taxon>
        <taxon>Gunneridae</taxon>
        <taxon>Pentapetalae</taxon>
        <taxon>rosids</taxon>
        <taxon>fabids</taxon>
        <taxon>Malpighiales</taxon>
        <taxon>Linaceae</taxon>
        <taxon>Linum</taxon>
    </lineage>
</organism>
<dbReference type="EMBL" id="OZ034816">
    <property type="protein sequence ID" value="CAL1379010.1"/>
    <property type="molecule type" value="Genomic_DNA"/>
</dbReference>
<dbReference type="Proteomes" id="UP001497516">
    <property type="component" value="Chromosome 3"/>
</dbReference>
<dbReference type="AlphaFoldDB" id="A0AAV2E0A7"/>
<accession>A0AAV2E0A7</accession>
<protein>
    <submittedName>
        <fullName evidence="1">Uncharacterized protein</fullName>
    </submittedName>
</protein>
<proteinExistence type="predicted"/>
<reference evidence="1 2" key="1">
    <citation type="submission" date="2024-04" db="EMBL/GenBank/DDBJ databases">
        <authorList>
            <person name="Fracassetti M."/>
        </authorList>
    </citation>
    <scope>NUCLEOTIDE SEQUENCE [LARGE SCALE GENOMIC DNA]</scope>
</reference>
<gene>
    <name evidence="1" type="ORF">LTRI10_LOCUS20557</name>
</gene>
<keyword evidence="2" id="KW-1185">Reference proteome</keyword>
<evidence type="ECO:0000313" key="1">
    <source>
        <dbReference type="EMBL" id="CAL1379010.1"/>
    </source>
</evidence>
<sequence>MANVVDCFEDLRGSTGSQMTSTISYSPRSLVHRWILDCRSLFHPTMGKGCGIVGNLDASAHCYFYAFTRASTSFWTQAPFLRHFSELRRGACPSSTARDCRWEG</sequence>
<evidence type="ECO:0000313" key="2">
    <source>
        <dbReference type="Proteomes" id="UP001497516"/>
    </source>
</evidence>
<name>A0AAV2E0A7_9ROSI</name>